<evidence type="ECO:0000259" key="6">
    <source>
        <dbReference type="PROSITE" id="PS50950"/>
    </source>
</evidence>
<sequence length="144" mass="16956">MSKIRTGISRCSAKMCTNNSKNCNYSFFRFPKEADRARNWAMLCQREDLLKKTNLNLNRLCSVHFENTMFSHKTRNRLCKNAVPRLFLSIEDSPNQHSNVDQVFWNEYQTEQNFTFWKDSTSLNGASNIVGDDHHNEYLTNQHL</sequence>
<organism evidence="7 8">
    <name type="scientific">Diabrotica virgifera virgifera</name>
    <name type="common">western corn rootworm</name>
    <dbReference type="NCBI Taxonomy" id="50390"/>
    <lineage>
        <taxon>Eukaryota</taxon>
        <taxon>Metazoa</taxon>
        <taxon>Ecdysozoa</taxon>
        <taxon>Arthropoda</taxon>
        <taxon>Hexapoda</taxon>
        <taxon>Insecta</taxon>
        <taxon>Pterygota</taxon>
        <taxon>Neoptera</taxon>
        <taxon>Endopterygota</taxon>
        <taxon>Coleoptera</taxon>
        <taxon>Polyphaga</taxon>
        <taxon>Cucujiformia</taxon>
        <taxon>Chrysomeloidea</taxon>
        <taxon>Chrysomelidae</taxon>
        <taxon>Galerucinae</taxon>
        <taxon>Diabroticina</taxon>
        <taxon>Diabroticites</taxon>
        <taxon>Diabrotica</taxon>
    </lineage>
</organism>
<accession>A0ABM5KZS2</accession>
<evidence type="ECO:0000256" key="5">
    <source>
        <dbReference type="PROSITE-ProRule" id="PRU00309"/>
    </source>
</evidence>
<keyword evidence="4 5" id="KW-0238">DNA-binding</keyword>
<name>A0ABM5KZS2_DIAVI</name>
<proteinExistence type="predicted"/>
<evidence type="ECO:0000256" key="1">
    <source>
        <dbReference type="ARBA" id="ARBA00022723"/>
    </source>
</evidence>
<dbReference type="SUPFAM" id="SSF57716">
    <property type="entry name" value="Glucocorticoid receptor-like (DNA-binding domain)"/>
    <property type="match status" value="1"/>
</dbReference>
<dbReference type="SMART" id="SM00980">
    <property type="entry name" value="THAP"/>
    <property type="match status" value="1"/>
</dbReference>
<protein>
    <recommendedName>
        <fullName evidence="6">THAP-type domain-containing protein</fullName>
    </recommendedName>
</protein>
<evidence type="ECO:0000256" key="4">
    <source>
        <dbReference type="ARBA" id="ARBA00023125"/>
    </source>
</evidence>
<evidence type="ECO:0000256" key="2">
    <source>
        <dbReference type="ARBA" id="ARBA00022771"/>
    </source>
</evidence>
<dbReference type="InterPro" id="IPR026516">
    <property type="entry name" value="THAP1/10"/>
</dbReference>
<dbReference type="GeneID" id="126890638"/>
<evidence type="ECO:0000313" key="8">
    <source>
        <dbReference type="Proteomes" id="UP001652700"/>
    </source>
</evidence>
<dbReference type="RefSeq" id="XP_050515687.1">
    <property type="nucleotide sequence ID" value="XM_050659730.1"/>
</dbReference>
<evidence type="ECO:0000256" key="3">
    <source>
        <dbReference type="ARBA" id="ARBA00022833"/>
    </source>
</evidence>
<dbReference type="SMART" id="SM00692">
    <property type="entry name" value="DM3"/>
    <property type="match status" value="1"/>
</dbReference>
<dbReference type="Gene3D" id="6.20.210.20">
    <property type="entry name" value="THAP domain"/>
    <property type="match status" value="1"/>
</dbReference>
<evidence type="ECO:0000313" key="7">
    <source>
        <dbReference type="EnsemblMetazoa" id="XP_050515687.1"/>
    </source>
</evidence>
<dbReference type="Proteomes" id="UP001652700">
    <property type="component" value="Unplaced"/>
</dbReference>
<keyword evidence="2 5" id="KW-0863">Zinc-finger</keyword>
<keyword evidence="1" id="KW-0479">Metal-binding</keyword>
<feature type="domain" description="THAP-type" evidence="6">
    <location>
        <begin position="1"/>
        <end position="87"/>
    </location>
</feature>
<dbReference type="PANTHER" id="PTHR46600">
    <property type="entry name" value="THAP DOMAIN-CONTAINING"/>
    <property type="match status" value="1"/>
</dbReference>
<keyword evidence="3" id="KW-0862">Zinc</keyword>
<dbReference type="Pfam" id="PF05485">
    <property type="entry name" value="THAP"/>
    <property type="match status" value="1"/>
</dbReference>
<dbReference type="EnsemblMetazoa" id="XM_050659730.1">
    <property type="protein sequence ID" value="XP_050515687.1"/>
    <property type="gene ID" value="LOC126890638"/>
</dbReference>
<dbReference type="InterPro" id="IPR038441">
    <property type="entry name" value="THAP_Znf_sf"/>
</dbReference>
<dbReference type="PROSITE" id="PS50950">
    <property type="entry name" value="ZF_THAP"/>
    <property type="match status" value="1"/>
</dbReference>
<reference evidence="7" key="1">
    <citation type="submission" date="2025-05" db="UniProtKB">
        <authorList>
            <consortium name="EnsemblMetazoa"/>
        </authorList>
    </citation>
    <scope>IDENTIFICATION</scope>
</reference>
<keyword evidence="8" id="KW-1185">Reference proteome</keyword>
<dbReference type="PANTHER" id="PTHR46600:SF11">
    <property type="entry name" value="THAP DOMAIN-CONTAINING PROTEIN 10"/>
    <property type="match status" value="1"/>
</dbReference>
<dbReference type="InterPro" id="IPR006612">
    <property type="entry name" value="THAP_Znf"/>
</dbReference>